<dbReference type="PANTHER" id="PTHR47983">
    <property type="entry name" value="PTO-INTERACTING PROTEIN 1-LIKE"/>
    <property type="match status" value="1"/>
</dbReference>
<evidence type="ECO:0000256" key="2">
    <source>
        <dbReference type="ARBA" id="ARBA00022553"/>
    </source>
</evidence>
<organism evidence="10 11">
    <name type="scientific">Camellia sinensis var. sinensis</name>
    <name type="common">China tea</name>
    <dbReference type="NCBI Taxonomy" id="542762"/>
    <lineage>
        <taxon>Eukaryota</taxon>
        <taxon>Viridiplantae</taxon>
        <taxon>Streptophyta</taxon>
        <taxon>Embryophyta</taxon>
        <taxon>Tracheophyta</taxon>
        <taxon>Spermatophyta</taxon>
        <taxon>Magnoliopsida</taxon>
        <taxon>eudicotyledons</taxon>
        <taxon>Gunneridae</taxon>
        <taxon>Pentapetalae</taxon>
        <taxon>asterids</taxon>
        <taxon>Ericales</taxon>
        <taxon>Theaceae</taxon>
        <taxon>Camellia</taxon>
    </lineage>
</organism>
<dbReference type="Pfam" id="PF00069">
    <property type="entry name" value="Pkinase"/>
    <property type="match status" value="1"/>
</dbReference>
<evidence type="ECO:0000256" key="4">
    <source>
        <dbReference type="ARBA" id="ARBA00022741"/>
    </source>
</evidence>
<gene>
    <name evidence="10" type="ORF">TEA_004540</name>
</gene>
<evidence type="ECO:0000313" key="11">
    <source>
        <dbReference type="Proteomes" id="UP000306102"/>
    </source>
</evidence>
<keyword evidence="1 8" id="KW-0723">Serine/threonine-protein kinase</keyword>
<dbReference type="EMBL" id="SDRB02011233">
    <property type="protein sequence ID" value="THG02195.1"/>
    <property type="molecule type" value="Genomic_DNA"/>
</dbReference>
<dbReference type="InterPro" id="IPR017441">
    <property type="entry name" value="Protein_kinase_ATP_BS"/>
</dbReference>
<keyword evidence="11" id="KW-1185">Reference proteome</keyword>
<dbReference type="FunFam" id="3.30.200.20:FF:000182">
    <property type="entry name" value="PTI1-like tyrosine-protein kinase 3"/>
    <property type="match status" value="1"/>
</dbReference>
<dbReference type="PROSITE" id="PS50011">
    <property type="entry name" value="PROTEIN_KINASE_DOM"/>
    <property type="match status" value="1"/>
</dbReference>
<dbReference type="PANTHER" id="PTHR47983:SF3">
    <property type="entry name" value="OS05G0135800 PROTEIN"/>
    <property type="match status" value="1"/>
</dbReference>
<dbReference type="PIRSF" id="PIRSF000654">
    <property type="entry name" value="Integrin-linked_kinase"/>
    <property type="match status" value="1"/>
</dbReference>
<evidence type="ECO:0000256" key="6">
    <source>
        <dbReference type="ARBA" id="ARBA00022840"/>
    </source>
</evidence>
<accession>A0A4S4DHH6</accession>
<feature type="domain" description="Protein kinase" evidence="9">
    <location>
        <begin position="67"/>
        <end position="381"/>
    </location>
</feature>
<dbReference type="SUPFAM" id="SSF56112">
    <property type="entry name" value="Protein kinase-like (PK-like)"/>
    <property type="match status" value="1"/>
</dbReference>
<dbReference type="InterPro" id="IPR001245">
    <property type="entry name" value="Ser-Thr/Tyr_kinase_cat_dom"/>
</dbReference>
<dbReference type="SMART" id="SM00220">
    <property type="entry name" value="S_TKc"/>
    <property type="match status" value="1"/>
</dbReference>
<dbReference type="InterPro" id="IPR008271">
    <property type="entry name" value="Ser/Thr_kinase_AS"/>
</dbReference>
<feature type="binding site" evidence="7">
    <location>
        <position position="96"/>
    </location>
    <ligand>
        <name>ATP</name>
        <dbReference type="ChEBI" id="CHEBI:30616"/>
    </ligand>
</feature>
<evidence type="ECO:0000256" key="1">
    <source>
        <dbReference type="ARBA" id="ARBA00022527"/>
    </source>
</evidence>
<sequence length="394" mass="42535">MSCFSCCMEDDMHKAADNGPFMTNTAGNNGGYHAAEAAPKDTKTVDVQPIAVPSIPVDELKEITDNFGTKALIGEGSYGRVYYGLLTSGLAAAIKKLDSSKQPDQEFLAQVSMVSRLKHENVVELLGYSVDGGLRVLAYEYASNGSLHDILHGRKGVKGAQPGPVLSWLQRVKIAVGAAKGLEYLHEKARPSIVHRDIKSSNVLLFDDDVAKIADFDLSNQAPDMAARLHSTRVLGTFGYHAPEEVCHRHPLIVQTQESLIQKCSNHSVIEPGDGSEGYAMTGQLSSKSDVYSFGVVLLELLTGRKPVDHTLPRGQQSLVTWATPKLSEDKVKQCVDTRLGGEYPPKAVAKMAAVAALCVQYEADFRPNMSIVVKALQPLLNARPGPASETPNL</sequence>
<dbReference type="InterPro" id="IPR011009">
    <property type="entry name" value="Kinase-like_dom_sf"/>
</dbReference>
<comment type="caution">
    <text evidence="10">The sequence shown here is derived from an EMBL/GenBank/DDBJ whole genome shotgun (WGS) entry which is preliminary data.</text>
</comment>
<dbReference type="AlphaFoldDB" id="A0A4S4DHH6"/>
<dbReference type="InterPro" id="IPR000719">
    <property type="entry name" value="Prot_kinase_dom"/>
</dbReference>
<evidence type="ECO:0000256" key="8">
    <source>
        <dbReference type="RuleBase" id="RU000304"/>
    </source>
</evidence>
<keyword evidence="2" id="KW-0597">Phosphoprotein</keyword>
<keyword evidence="5" id="KW-0418">Kinase</keyword>
<dbReference type="PROSITE" id="PS00107">
    <property type="entry name" value="PROTEIN_KINASE_ATP"/>
    <property type="match status" value="1"/>
</dbReference>
<dbReference type="GO" id="GO:0004674">
    <property type="term" value="F:protein serine/threonine kinase activity"/>
    <property type="evidence" value="ECO:0007669"/>
    <property type="project" value="UniProtKB-KW"/>
</dbReference>
<evidence type="ECO:0000313" key="10">
    <source>
        <dbReference type="EMBL" id="THG02195.1"/>
    </source>
</evidence>
<dbReference type="GO" id="GO:0005524">
    <property type="term" value="F:ATP binding"/>
    <property type="evidence" value="ECO:0007669"/>
    <property type="project" value="UniProtKB-UniRule"/>
</dbReference>
<keyword evidence="3" id="KW-0808">Transferase</keyword>
<evidence type="ECO:0000256" key="7">
    <source>
        <dbReference type="PROSITE-ProRule" id="PRU10141"/>
    </source>
</evidence>
<protein>
    <recommendedName>
        <fullName evidence="9">Protein kinase domain-containing protein</fullName>
    </recommendedName>
</protein>
<dbReference type="Proteomes" id="UP000306102">
    <property type="component" value="Unassembled WGS sequence"/>
</dbReference>
<dbReference type="STRING" id="542762.A0A4S4DHH6"/>
<dbReference type="InterPro" id="IPR052101">
    <property type="entry name" value="Plant_StressResp_Kinase"/>
</dbReference>
<dbReference type="Gene3D" id="1.10.510.10">
    <property type="entry name" value="Transferase(Phosphotransferase) domain 1"/>
    <property type="match status" value="1"/>
</dbReference>
<evidence type="ECO:0000256" key="3">
    <source>
        <dbReference type="ARBA" id="ARBA00022679"/>
    </source>
</evidence>
<keyword evidence="6 7" id="KW-0067">ATP-binding</keyword>
<dbReference type="Gene3D" id="3.30.200.20">
    <property type="entry name" value="Phosphorylase Kinase, domain 1"/>
    <property type="match status" value="1"/>
</dbReference>
<name>A0A4S4DHH6_CAMSN</name>
<reference evidence="10 11" key="1">
    <citation type="journal article" date="2018" name="Proc. Natl. Acad. Sci. U.S.A.">
        <title>Draft genome sequence of Camellia sinensis var. sinensis provides insights into the evolution of the tea genome and tea quality.</title>
        <authorList>
            <person name="Wei C."/>
            <person name="Yang H."/>
            <person name="Wang S."/>
            <person name="Zhao J."/>
            <person name="Liu C."/>
            <person name="Gao L."/>
            <person name="Xia E."/>
            <person name="Lu Y."/>
            <person name="Tai Y."/>
            <person name="She G."/>
            <person name="Sun J."/>
            <person name="Cao H."/>
            <person name="Tong W."/>
            <person name="Gao Q."/>
            <person name="Li Y."/>
            <person name="Deng W."/>
            <person name="Jiang X."/>
            <person name="Wang W."/>
            <person name="Chen Q."/>
            <person name="Zhang S."/>
            <person name="Li H."/>
            <person name="Wu J."/>
            <person name="Wang P."/>
            <person name="Li P."/>
            <person name="Shi C."/>
            <person name="Zheng F."/>
            <person name="Jian J."/>
            <person name="Huang B."/>
            <person name="Shan D."/>
            <person name="Shi M."/>
            <person name="Fang C."/>
            <person name="Yue Y."/>
            <person name="Li F."/>
            <person name="Li D."/>
            <person name="Wei S."/>
            <person name="Han B."/>
            <person name="Jiang C."/>
            <person name="Yin Y."/>
            <person name="Xia T."/>
            <person name="Zhang Z."/>
            <person name="Bennetzen J.L."/>
            <person name="Zhao S."/>
            <person name="Wan X."/>
        </authorList>
    </citation>
    <scope>NUCLEOTIDE SEQUENCE [LARGE SCALE GENOMIC DNA]</scope>
    <source>
        <strain evidence="11">cv. Shuchazao</strain>
        <tissue evidence="10">Leaf</tissue>
    </source>
</reference>
<comment type="similarity">
    <text evidence="8">Belongs to the protein kinase superfamily.</text>
</comment>
<evidence type="ECO:0000259" key="9">
    <source>
        <dbReference type="PROSITE" id="PS50011"/>
    </source>
</evidence>
<keyword evidence="4 7" id="KW-0547">Nucleotide-binding</keyword>
<dbReference type="Pfam" id="PF07714">
    <property type="entry name" value="PK_Tyr_Ser-Thr"/>
    <property type="match status" value="1"/>
</dbReference>
<dbReference type="PROSITE" id="PS00108">
    <property type="entry name" value="PROTEIN_KINASE_ST"/>
    <property type="match status" value="1"/>
</dbReference>
<evidence type="ECO:0000256" key="5">
    <source>
        <dbReference type="ARBA" id="ARBA00022777"/>
    </source>
</evidence>
<proteinExistence type="inferred from homology"/>